<keyword evidence="7" id="KW-0175">Coiled coil</keyword>
<comment type="caution">
    <text evidence="9">The sequence shown here is derived from an EMBL/GenBank/DDBJ whole genome shotgun (WGS) entry which is preliminary data.</text>
</comment>
<dbReference type="CDD" id="cd04164">
    <property type="entry name" value="trmE"/>
    <property type="match status" value="1"/>
</dbReference>
<feature type="coiled-coil region" evidence="7">
    <location>
        <begin position="205"/>
        <end position="239"/>
    </location>
</feature>
<evidence type="ECO:0000259" key="8">
    <source>
        <dbReference type="PROSITE" id="PS51709"/>
    </source>
</evidence>
<dbReference type="HAMAP" id="MF_00379">
    <property type="entry name" value="GTPase_MnmE"/>
    <property type="match status" value="1"/>
</dbReference>
<dbReference type="InterPro" id="IPR025867">
    <property type="entry name" value="MnmE_helical"/>
</dbReference>
<keyword evidence="10" id="KW-1185">Reference proteome</keyword>
<dbReference type="NCBIfam" id="NF003661">
    <property type="entry name" value="PRK05291.1-3"/>
    <property type="match status" value="1"/>
</dbReference>
<dbReference type="Pfam" id="PF12631">
    <property type="entry name" value="MnmE_helical"/>
    <property type="match status" value="1"/>
</dbReference>
<sequence>MFLRLWQKRLYNTVSLTQPTIFALSTHLAKSAIAVVRISGPQSLYIYNKLTQTQTKPKPRTASVRKLYSPNTLQILDEALTLFFPQPRTYTGLDILELHLHGGVAIIRSVLESIRQLHDPDNGIFIRQAEPGEFSKQAFANGKYDLTALEGISDMINAVTESQRVASLASMSGQTKNIFAKWRQDLLENVADLTALVDFGEDQTLEESEHFFENVARNIEMLEAEVRNYLKKVRSSEVLLKGIQLALVGPPNAGKSSLLNTLSNTDTVIVSDIAGTTRDVIDIPLEVGGYKVVMGDTAGIRSLSEADHIEQEGIRRAKSKSQSADFVMLVIDPTQKEDNIAELKKLVTSLKECNKQMLVVLNKEDLIQSDRNKVVEKYSSLLNLDKDMFHFVSCRTGSNIDKLRDTIVEKFKVIAQSDTADPIIVSSRVQDILEHDVLYGFEGFTHWKGQDDVVLATECLRQAIEGIGKITGEAIGVEEVLGVVFSNFCIGK</sequence>
<organism evidence="9 10">
    <name type="scientific">Candida oxycetoniae</name>
    <dbReference type="NCBI Taxonomy" id="497107"/>
    <lineage>
        <taxon>Eukaryota</taxon>
        <taxon>Fungi</taxon>
        <taxon>Dikarya</taxon>
        <taxon>Ascomycota</taxon>
        <taxon>Saccharomycotina</taxon>
        <taxon>Pichiomycetes</taxon>
        <taxon>Debaryomycetaceae</taxon>
        <taxon>Candida/Lodderomyces clade</taxon>
        <taxon>Candida</taxon>
    </lineage>
</organism>
<dbReference type="GO" id="GO:0002098">
    <property type="term" value="P:tRNA wobble uridine modification"/>
    <property type="evidence" value="ECO:0007669"/>
    <property type="project" value="TreeGrafter"/>
</dbReference>
<dbReference type="InterPro" id="IPR027368">
    <property type="entry name" value="MnmE_dom2"/>
</dbReference>
<dbReference type="Proteomes" id="UP001202479">
    <property type="component" value="Unassembled WGS sequence"/>
</dbReference>
<evidence type="ECO:0000313" key="10">
    <source>
        <dbReference type="Proteomes" id="UP001202479"/>
    </source>
</evidence>
<dbReference type="EMBL" id="JAHUZD010000149">
    <property type="protein sequence ID" value="KAI3402413.2"/>
    <property type="molecule type" value="Genomic_DNA"/>
</dbReference>
<dbReference type="InterPro" id="IPR027417">
    <property type="entry name" value="P-loop_NTPase"/>
</dbReference>
<dbReference type="GeneID" id="73382434"/>
<dbReference type="GO" id="GO:0030488">
    <property type="term" value="P:tRNA methylation"/>
    <property type="evidence" value="ECO:0007669"/>
    <property type="project" value="TreeGrafter"/>
</dbReference>
<evidence type="ECO:0000256" key="7">
    <source>
        <dbReference type="SAM" id="Coils"/>
    </source>
</evidence>
<gene>
    <name evidence="9" type="ORF">KGF56_004821</name>
</gene>
<dbReference type="PROSITE" id="PS51709">
    <property type="entry name" value="G_TRME"/>
    <property type="match status" value="1"/>
</dbReference>
<reference evidence="9" key="1">
    <citation type="journal article" date="2022" name="DNA Res.">
        <title>Genome analysis of five recently described species of the CUG-Ser clade uncovers Candida theae as a new hybrid lineage with pathogenic potential in the Candida parapsilosis species complex.</title>
        <authorList>
            <person name="Mixao V."/>
            <person name="Del Olmo V."/>
            <person name="Hegedusova E."/>
            <person name="Saus E."/>
            <person name="Pryszcz L."/>
            <person name="Cillingova A."/>
            <person name="Nosek J."/>
            <person name="Gabaldon T."/>
        </authorList>
    </citation>
    <scope>NUCLEOTIDE SEQUENCE</scope>
    <source>
        <strain evidence="9">CBS 10844</strain>
    </source>
</reference>
<comment type="subcellular location">
    <subcellularLocation>
        <location evidence="1">Mitochondrion</location>
    </subcellularLocation>
</comment>
<protein>
    <submittedName>
        <fullName evidence="9">MSS1</fullName>
    </submittedName>
</protein>
<dbReference type="InterPro" id="IPR004520">
    <property type="entry name" value="GTPase_MnmE"/>
</dbReference>
<keyword evidence="4 6" id="KW-0547">Nucleotide-binding</keyword>
<comment type="similarity">
    <text evidence="2 6">Belongs to the TRAFAC class TrmE-Era-EngA-EngB-Septin-like GTPase superfamily. TrmE GTPase family.</text>
</comment>
<keyword evidence="5 6" id="KW-0342">GTP-binding</keyword>
<dbReference type="GO" id="GO:0003924">
    <property type="term" value="F:GTPase activity"/>
    <property type="evidence" value="ECO:0007669"/>
    <property type="project" value="InterPro"/>
</dbReference>
<evidence type="ECO:0000256" key="1">
    <source>
        <dbReference type="ARBA" id="ARBA00004173"/>
    </source>
</evidence>
<dbReference type="Gene3D" id="3.40.50.300">
    <property type="entry name" value="P-loop containing nucleotide triphosphate hydrolases"/>
    <property type="match status" value="1"/>
</dbReference>
<evidence type="ECO:0000256" key="4">
    <source>
        <dbReference type="ARBA" id="ARBA00022741"/>
    </source>
</evidence>
<evidence type="ECO:0000256" key="5">
    <source>
        <dbReference type="ARBA" id="ARBA00023134"/>
    </source>
</evidence>
<dbReference type="RefSeq" id="XP_049178162.1">
    <property type="nucleotide sequence ID" value="XM_049326299.1"/>
</dbReference>
<dbReference type="InterPro" id="IPR027266">
    <property type="entry name" value="TrmE/GcvT-like"/>
</dbReference>
<dbReference type="Gene3D" id="1.20.120.430">
    <property type="entry name" value="tRNA modification GTPase MnmE domain 2"/>
    <property type="match status" value="1"/>
</dbReference>
<dbReference type="InterPro" id="IPR005225">
    <property type="entry name" value="Small_GTP-bd"/>
</dbReference>
<dbReference type="AlphaFoldDB" id="A0AAI9SSV6"/>
<evidence type="ECO:0000256" key="3">
    <source>
        <dbReference type="ARBA" id="ARBA00022694"/>
    </source>
</evidence>
<dbReference type="SUPFAM" id="SSF52540">
    <property type="entry name" value="P-loop containing nucleoside triphosphate hydrolases"/>
    <property type="match status" value="1"/>
</dbReference>
<dbReference type="Pfam" id="PF10396">
    <property type="entry name" value="TrmE_N"/>
    <property type="match status" value="1"/>
</dbReference>
<dbReference type="CDD" id="cd14858">
    <property type="entry name" value="TrmE_N"/>
    <property type="match status" value="1"/>
</dbReference>
<dbReference type="Gene3D" id="3.30.1360.120">
    <property type="entry name" value="Probable tRNA modification gtpase trme, domain 1"/>
    <property type="match status" value="1"/>
</dbReference>
<dbReference type="GO" id="GO:0005525">
    <property type="term" value="F:GTP binding"/>
    <property type="evidence" value="ECO:0007669"/>
    <property type="project" value="UniProtKB-KW"/>
</dbReference>
<dbReference type="InterPro" id="IPR006073">
    <property type="entry name" value="GTP-bd"/>
</dbReference>
<dbReference type="GO" id="GO:0005739">
    <property type="term" value="C:mitochondrion"/>
    <property type="evidence" value="ECO:0007669"/>
    <property type="project" value="UniProtKB-SubCell"/>
</dbReference>
<evidence type="ECO:0000256" key="2">
    <source>
        <dbReference type="ARBA" id="ARBA00011043"/>
    </source>
</evidence>
<accession>A0AAI9SSV6</accession>
<evidence type="ECO:0000256" key="6">
    <source>
        <dbReference type="RuleBase" id="RU003313"/>
    </source>
</evidence>
<feature type="domain" description="TrmE-type G" evidence="8">
    <location>
        <begin position="242"/>
        <end position="412"/>
    </location>
</feature>
<dbReference type="InterPro" id="IPR031168">
    <property type="entry name" value="G_TrmE"/>
</dbReference>
<dbReference type="PANTHER" id="PTHR42714">
    <property type="entry name" value="TRNA MODIFICATION GTPASE GTPBP3"/>
    <property type="match status" value="1"/>
</dbReference>
<evidence type="ECO:0000313" key="9">
    <source>
        <dbReference type="EMBL" id="KAI3402413.2"/>
    </source>
</evidence>
<dbReference type="InterPro" id="IPR018948">
    <property type="entry name" value="GTP-bd_TrmE_N"/>
</dbReference>
<name>A0AAI9SSV6_9ASCO</name>
<dbReference type="PANTHER" id="PTHR42714:SF2">
    <property type="entry name" value="TRNA MODIFICATION GTPASE GTPBP3, MITOCHONDRIAL"/>
    <property type="match status" value="1"/>
</dbReference>
<dbReference type="Pfam" id="PF01926">
    <property type="entry name" value="MMR_HSR1"/>
    <property type="match status" value="1"/>
</dbReference>
<dbReference type="FunFam" id="3.30.1360.120:FF:000007">
    <property type="entry name" value="tRNA modification GTPase GTPBP3, mitochondrial"/>
    <property type="match status" value="1"/>
</dbReference>
<dbReference type="NCBIfam" id="TIGR00450">
    <property type="entry name" value="mnmE_trmE_thdF"/>
    <property type="match status" value="1"/>
</dbReference>
<proteinExistence type="inferred from homology"/>
<keyword evidence="3 6" id="KW-0819">tRNA processing</keyword>
<dbReference type="NCBIfam" id="TIGR00231">
    <property type="entry name" value="small_GTP"/>
    <property type="match status" value="1"/>
</dbReference>